<dbReference type="Proteomes" id="UP000051574">
    <property type="component" value="Unassembled WGS sequence"/>
</dbReference>
<name>A0A0T6AZJ3_9SCAR</name>
<evidence type="ECO:0008006" key="4">
    <source>
        <dbReference type="Google" id="ProtNLM"/>
    </source>
</evidence>
<evidence type="ECO:0000313" key="2">
    <source>
        <dbReference type="EMBL" id="KRT80363.1"/>
    </source>
</evidence>
<gene>
    <name evidence="2" type="ORF">AMK59_8583</name>
</gene>
<proteinExistence type="predicted"/>
<evidence type="ECO:0000313" key="3">
    <source>
        <dbReference type="Proteomes" id="UP000051574"/>
    </source>
</evidence>
<keyword evidence="1" id="KW-0732">Signal</keyword>
<accession>A0A0T6AZJ3</accession>
<comment type="caution">
    <text evidence="2">The sequence shown here is derived from an EMBL/GenBank/DDBJ whole genome shotgun (WGS) entry which is preliminary data.</text>
</comment>
<dbReference type="EMBL" id="LJIG01022477">
    <property type="protein sequence ID" value="KRT80363.1"/>
    <property type="molecule type" value="Genomic_DNA"/>
</dbReference>
<organism evidence="2 3">
    <name type="scientific">Oryctes borbonicus</name>
    <dbReference type="NCBI Taxonomy" id="1629725"/>
    <lineage>
        <taxon>Eukaryota</taxon>
        <taxon>Metazoa</taxon>
        <taxon>Ecdysozoa</taxon>
        <taxon>Arthropoda</taxon>
        <taxon>Hexapoda</taxon>
        <taxon>Insecta</taxon>
        <taxon>Pterygota</taxon>
        <taxon>Neoptera</taxon>
        <taxon>Endopterygota</taxon>
        <taxon>Coleoptera</taxon>
        <taxon>Polyphaga</taxon>
        <taxon>Scarabaeiformia</taxon>
        <taxon>Scarabaeidae</taxon>
        <taxon>Dynastinae</taxon>
        <taxon>Oryctes</taxon>
    </lineage>
</organism>
<feature type="signal peptide" evidence="1">
    <location>
        <begin position="1"/>
        <end position="24"/>
    </location>
</feature>
<reference evidence="2 3" key="1">
    <citation type="submission" date="2015-09" db="EMBL/GenBank/DDBJ databases">
        <title>Draft genome of the scarab beetle Oryctes borbonicus.</title>
        <authorList>
            <person name="Meyer J.M."/>
            <person name="Markov G.V."/>
            <person name="Baskaran P."/>
            <person name="Herrmann M."/>
            <person name="Sommer R.J."/>
            <person name="Roedelsperger C."/>
        </authorList>
    </citation>
    <scope>NUCLEOTIDE SEQUENCE [LARGE SCALE GENOMIC DNA]</scope>
    <source>
        <strain evidence="2">OB123</strain>
        <tissue evidence="2">Whole animal</tissue>
    </source>
</reference>
<feature type="chain" id="PRO_5006668263" description="Peptidase" evidence="1">
    <location>
        <begin position="25"/>
        <end position="136"/>
    </location>
</feature>
<sequence length="136" mass="15144">MNYAADAIVYSFIALLCNISISSSAPSVSNEANSKTIIKQKVVQQLQIPPIYPDFKQYGRQYADLAQEHWLSQKDSAYSKTQLAAARYLDIKPIVDTIPESKKYGNNGEFHRNIAIGLMNYIDAAGAVMNNIVDVR</sequence>
<dbReference type="AlphaFoldDB" id="A0A0T6AZJ3"/>
<protein>
    <recommendedName>
        <fullName evidence="4">Peptidase</fullName>
    </recommendedName>
</protein>
<dbReference type="OrthoDB" id="6616542at2759"/>
<keyword evidence="3" id="KW-1185">Reference proteome</keyword>
<evidence type="ECO:0000256" key="1">
    <source>
        <dbReference type="SAM" id="SignalP"/>
    </source>
</evidence>